<feature type="domain" description="FAD-binding PCMH-type" evidence="5">
    <location>
        <begin position="79"/>
        <end position="250"/>
    </location>
</feature>
<dbReference type="GO" id="GO:0071949">
    <property type="term" value="F:FAD binding"/>
    <property type="evidence" value="ECO:0007669"/>
    <property type="project" value="InterPro"/>
</dbReference>
<protein>
    <submittedName>
        <fullName evidence="6">FAD-binding domain-containing protein</fullName>
    </submittedName>
</protein>
<dbReference type="AlphaFoldDB" id="A0A9P4MMQ0"/>
<dbReference type="Gene3D" id="3.30.465.10">
    <property type="match status" value="1"/>
</dbReference>
<keyword evidence="4" id="KW-0560">Oxidoreductase</keyword>
<dbReference type="Pfam" id="PF01565">
    <property type="entry name" value="FAD_binding_4"/>
    <property type="match status" value="1"/>
</dbReference>
<comment type="caution">
    <text evidence="6">The sequence shown here is derived from an EMBL/GenBank/DDBJ whole genome shotgun (WGS) entry which is preliminary data.</text>
</comment>
<dbReference type="PANTHER" id="PTHR42973">
    <property type="entry name" value="BINDING OXIDOREDUCTASE, PUTATIVE (AFU_ORTHOLOGUE AFUA_1G17690)-RELATED"/>
    <property type="match status" value="1"/>
</dbReference>
<evidence type="ECO:0000313" key="6">
    <source>
        <dbReference type="EMBL" id="KAF2155429.1"/>
    </source>
</evidence>
<gene>
    <name evidence="6" type="ORF">K461DRAFT_285350</name>
</gene>
<accession>A0A9P4MMQ0</accession>
<dbReference type="Proteomes" id="UP000799439">
    <property type="component" value="Unassembled WGS sequence"/>
</dbReference>
<dbReference type="InterPro" id="IPR036318">
    <property type="entry name" value="FAD-bd_PCMH-like_sf"/>
</dbReference>
<dbReference type="InterPro" id="IPR006094">
    <property type="entry name" value="Oxid_FAD_bind_N"/>
</dbReference>
<evidence type="ECO:0000256" key="1">
    <source>
        <dbReference type="ARBA" id="ARBA00005466"/>
    </source>
</evidence>
<dbReference type="OrthoDB" id="2151789at2759"/>
<keyword evidence="2" id="KW-0285">Flavoprotein</keyword>
<dbReference type="InterPro" id="IPR016169">
    <property type="entry name" value="FAD-bd_PCMH_sub2"/>
</dbReference>
<keyword evidence="3" id="KW-0274">FAD</keyword>
<dbReference type="PROSITE" id="PS51387">
    <property type="entry name" value="FAD_PCMH"/>
    <property type="match status" value="1"/>
</dbReference>
<sequence>MYGQMFIYAYFDTRAKGLEILTASGSSCPGPLSKVFETLTPGSTACANLTTSLGKAKVKLPCSLTYVRSRLSYWNARQARYAPSCAVYPTTAQEVSTILRTVRAAKSRFAIKTAGHCPNDLFSSVDAGVLIDLNRMTARAYDHTTTIATYGPGGTFGDIYKYLQPFNRTVVGARLAPIGTGLALGGGLSYLSSRYGMACDSFRELEIVLPNGKIVKASPKENSDLFYACKGGGGNAYGVVTKYVVQTVPSGTFYAGNLMWGAKDGKAVLEAIRNFAVHNKDPKAAILGTIQKLGMSMGGLIPRETVMMFLVYDGPDAGKTFENFTKIPAKINTLKKRTYQGVVNMPIPNGVHLGRGNNIFRVQVHRVDDKEYMQAFDVWSKWCDDNKGSYVLSSIDYQPIQRSLTDASKAQNGGNAMQMPDGPWFWLNFLLTTPRNISQAKYDAVQASFKNMVNSVPNAKGLPLFINDAATYSRLQSIKKKYDPDNFFAKYTGGWSFA</sequence>
<evidence type="ECO:0000259" key="5">
    <source>
        <dbReference type="PROSITE" id="PS51387"/>
    </source>
</evidence>
<comment type="similarity">
    <text evidence="1">Belongs to the oxygen-dependent FAD-linked oxidoreductase family.</text>
</comment>
<dbReference type="PANTHER" id="PTHR42973:SF22">
    <property type="entry name" value="FAD-BINDING PCMH-TYPE DOMAIN-CONTAINING PROTEIN-RELATED"/>
    <property type="match status" value="1"/>
</dbReference>
<evidence type="ECO:0000256" key="3">
    <source>
        <dbReference type="ARBA" id="ARBA00022827"/>
    </source>
</evidence>
<organism evidence="6 7">
    <name type="scientific">Myriangium duriaei CBS 260.36</name>
    <dbReference type="NCBI Taxonomy" id="1168546"/>
    <lineage>
        <taxon>Eukaryota</taxon>
        <taxon>Fungi</taxon>
        <taxon>Dikarya</taxon>
        <taxon>Ascomycota</taxon>
        <taxon>Pezizomycotina</taxon>
        <taxon>Dothideomycetes</taxon>
        <taxon>Dothideomycetidae</taxon>
        <taxon>Myriangiales</taxon>
        <taxon>Myriangiaceae</taxon>
        <taxon>Myriangium</taxon>
    </lineage>
</organism>
<dbReference type="Pfam" id="PF08031">
    <property type="entry name" value="BBE"/>
    <property type="match status" value="1"/>
</dbReference>
<evidence type="ECO:0000256" key="4">
    <source>
        <dbReference type="ARBA" id="ARBA00023002"/>
    </source>
</evidence>
<dbReference type="InterPro" id="IPR012951">
    <property type="entry name" value="BBE"/>
</dbReference>
<dbReference type="InterPro" id="IPR016166">
    <property type="entry name" value="FAD-bd_PCMH"/>
</dbReference>
<evidence type="ECO:0000313" key="7">
    <source>
        <dbReference type="Proteomes" id="UP000799439"/>
    </source>
</evidence>
<name>A0A9P4MMQ0_9PEZI</name>
<reference evidence="6" key="1">
    <citation type="journal article" date="2020" name="Stud. Mycol.">
        <title>101 Dothideomycetes genomes: a test case for predicting lifestyles and emergence of pathogens.</title>
        <authorList>
            <person name="Haridas S."/>
            <person name="Albert R."/>
            <person name="Binder M."/>
            <person name="Bloem J."/>
            <person name="Labutti K."/>
            <person name="Salamov A."/>
            <person name="Andreopoulos B."/>
            <person name="Baker S."/>
            <person name="Barry K."/>
            <person name="Bills G."/>
            <person name="Bluhm B."/>
            <person name="Cannon C."/>
            <person name="Castanera R."/>
            <person name="Culley D."/>
            <person name="Daum C."/>
            <person name="Ezra D."/>
            <person name="Gonzalez J."/>
            <person name="Henrissat B."/>
            <person name="Kuo A."/>
            <person name="Liang C."/>
            <person name="Lipzen A."/>
            <person name="Lutzoni F."/>
            <person name="Magnuson J."/>
            <person name="Mondo S."/>
            <person name="Nolan M."/>
            <person name="Ohm R."/>
            <person name="Pangilinan J."/>
            <person name="Park H.-J."/>
            <person name="Ramirez L."/>
            <person name="Alfaro M."/>
            <person name="Sun H."/>
            <person name="Tritt A."/>
            <person name="Yoshinaga Y."/>
            <person name="Zwiers L.-H."/>
            <person name="Turgeon B."/>
            <person name="Goodwin S."/>
            <person name="Spatafora J."/>
            <person name="Crous P."/>
            <person name="Grigoriev I."/>
        </authorList>
    </citation>
    <scope>NUCLEOTIDE SEQUENCE</scope>
    <source>
        <strain evidence="6">CBS 260.36</strain>
    </source>
</reference>
<proteinExistence type="inferred from homology"/>
<dbReference type="InterPro" id="IPR050416">
    <property type="entry name" value="FAD-linked_Oxidoreductase"/>
</dbReference>
<dbReference type="EMBL" id="ML996083">
    <property type="protein sequence ID" value="KAF2155429.1"/>
    <property type="molecule type" value="Genomic_DNA"/>
</dbReference>
<dbReference type="SUPFAM" id="SSF56176">
    <property type="entry name" value="FAD-binding/transporter-associated domain-like"/>
    <property type="match status" value="1"/>
</dbReference>
<evidence type="ECO:0000256" key="2">
    <source>
        <dbReference type="ARBA" id="ARBA00022630"/>
    </source>
</evidence>
<dbReference type="GO" id="GO:0016491">
    <property type="term" value="F:oxidoreductase activity"/>
    <property type="evidence" value="ECO:0007669"/>
    <property type="project" value="UniProtKB-KW"/>
</dbReference>
<keyword evidence="7" id="KW-1185">Reference proteome</keyword>